<dbReference type="STRING" id="1344416.A0A139AF62"/>
<dbReference type="InterPro" id="IPR020843">
    <property type="entry name" value="ER"/>
</dbReference>
<dbReference type="GO" id="GO:0016491">
    <property type="term" value="F:oxidoreductase activity"/>
    <property type="evidence" value="ECO:0007669"/>
    <property type="project" value="InterPro"/>
</dbReference>
<dbReference type="AlphaFoldDB" id="A0A139AF62"/>
<dbReference type="PANTHER" id="PTHR11695:SF647">
    <property type="entry name" value="ENOYL REDUCTASE (ER) DOMAIN-CONTAINING PROTEIN"/>
    <property type="match status" value="1"/>
</dbReference>
<feature type="domain" description="Enoyl reductase (ER)" evidence="1">
    <location>
        <begin position="48"/>
        <end position="333"/>
    </location>
</feature>
<dbReference type="OrthoDB" id="3509362at2759"/>
<dbReference type="Gene3D" id="3.40.50.720">
    <property type="entry name" value="NAD(P)-binding Rossmann-like Domain"/>
    <property type="match status" value="2"/>
</dbReference>
<dbReference type="Proteomes" id="UP000070544">
    <property type="component" value="Unassembled WGS sequence"/>
</dbReference>
<name>A0A139AF62_GONPJ</name>
<keyword evidence="3" id="KW-1185">Reference proteome</keyword>
<dbReference type="Pfam" id="PF13602">
    <property type="entry name" value="ADH_zinc_N_2"/>
    <property type="match status" value="1"/>
</dbReference>
<dbReference type="InterPro" id="IPR011032">
    <property type="entry name" value="GroES-like_sf"/>
</dbReference>
<accession>A0A139AF62</accession>
<dbReference type="Gene3D" id="3.90.180.10">
    <property type="entry name" value="Medium-chain alcohol dehydrogenases, catalytic domain"/>
    <property type="match status" value="2"/>
</dbReference>
<dbReference type="InterPro" id="IPR013154">
    <property type="entry name" value="ADH-like_N"/>
</dbReference>
<reference evidence="2 3" key="1">
    <citation type="journal article" date="2015" name="Genome Biol. Evol.">
        <title>Phylogenomic analyses indicate that early fungi evolved digesting cell walls of algal ancestors of land plants.</title>
        <authorList>
            <person name="Chang Y."/>
            <person name="Wang S."/>
            <person name="Sekimoto S."/>
            <person name="Aerts A.L."/>
            <person name="Choi C."/>
            <person name="Clum A."/>
            <person name="LaButti K.M."/>
            <person name="Lindquist E.A."/>
            <person name="Yee Ngan C."/>
            <person name="Ohm R.A."/>
            <person name="Salamov A.A."/>
            <person name="Grigoriev I.V."/>
            <person name="Spatafora J.W."/>
            <person name="Berbee M.L."/>
        </authorList>
    </citation>
    <scope>NUCLEOTIDE SEQUENCE [LARGE SCALE GENOMIC DNA]</scope>
    <source>
        <strain evidence="2 3">JEL478</strain>
    </source>
</reference>
<proteinExistence type="predicted"/>
<dbReference type="GO" id="GO:0005739">
    <property type="term" value="C:mitochondrion"/>
    <property type="evidence" value="ECO:0007669"/>
    <property type="project" value="TreeGrafter"/>
</dbReference>
<dbReference type="SMART" id="SM00829">
    <property type="entry name" value="PKS_ER"/>
    <property type="match status" value="1"/>
</dbReference>
<evidence type="ECO:0000313" key="3">
    <source>
        <dbReference type="Proteomes" id="UP000070544"/>
    </source>
</evidence>
<dbReference type="SUPFAM" id="SSF51735">
    <property type="entry name" value="NAD(P)-binding Rossmann-fold domains"/>
    <property type="match status" value="1"/>
</dbReference>
<organism evidence="2 3">
    <name type="scientific">Gonapodya prolifera (strain JEL478)</name>
    <name type="common">Monoblepharis prolifera</name>
    <dbReference type="NCBI Taxonomy" id="1344416"/>
    <lineage>
        <taxon>Eukaryota</taxon>
        <taxon>Fungi</taxon>
        <taxon>Fungi incertae sedis</taxon>
        <taxon>Chytridiomycota</taxon>
        <taxon>Chytridiomycota incertae sedis</taxon>
        <taxon>Monoblepharidomycetes</taxon>
        <taxon>Monoblepharidales</taxon>
        <taxon>Gonapodyaceae</taxon>
        <taxon>Gonapodya</taxon>
    </lineage>
</organism>
<dbReference type="SUPFAM" id="SSF50129">
    <property type="entry name" value="GroES-like"/>
    <property type="match status" value="1"/>
</dbReference>
<gene>
    <name evidence="2" type="ORF">M427DRAFT_135149</name>
</gene>
<sequence>MDRVFAVTTFRRIRPTYSGFGTSPNSSKNSIRLFLEPIRGVHQPDINSTNLVVGSGPLPTPQSPSDHLVKVHATALCLGELSWAKNFPSMFPEPREPVPCSDLAGTVVWAPHDSPFKAGDEVFAHTGPTRAGTAWDYTIARTSELALKPRRFDWIQTAATPLSTLTPWQGLLLHAALDSAAIHGERAALELNAQKLVLATAAGGSVGSWTVQLAASISVWVKQEPTQREGNLILDCIGGETLESAWDAIKDGGSFLAIVADPMSEKPRECTKTPAVAKWFLVQPLGSNLKEIAELIDKNEKFEPLVDRVLPLEDISKAFEIVEDRHAKGKVVITISV</sequence>
<evidence type="ECO:0000313" key="2">
    <source>
        <dbReference type="EMBL" id="KXS15451.1"/>
    </source>
</evidence>
<protein>
    <submittedName>
        <fullName evidence="2">Putative zinc-binding oxidoreductase</fullName>
    </submittedName>
</protein>
<dbReference type="EMBL" id="KQ965762">
    <property type="protein sequence ID" value="KXS15451.1"/>
    <property type="molecule type" value="Genomic_DNA"/>
</dbReference>
<dbReference type="CDD" id="cd05289">
    <property type="entry name" value="MDR_like_2"/>
    <property type="match status" value="1"/>
</dbReference>
<dbReference type="Pfam" id="PF08240">
    <property type="entry name" value="ADH_N"/>
    <property type="match status" value="1"/>
</dbReference>
<evidence type="ECO:0000259" key="1">
    <source>
        <dbReference type="SMART" id="SM00829"/>
    </source>
</evidence>
<dbReference type="PANTHER" id="PTHR11695">
    <property type="entry name" value="ALCOHOL DEHYDROGENASE RELATED"/>
    <property type="match status" value="1"/>
</dbReference>
<dbReference type="OMA" id="CANELNW"/>
<dbReference type="InterPro" id="IPR036291">
    <property type="entry name" value="NAD(P)-bd_dom_sf"/>
</dbReference>
<dbReference type="InterPro" id="IPR050700">
    <property type="entry name" value="YIM1/Zinc_Alcohol_DH_Fams"/>
</dbReference>